<organism evidence="1 2">
    <name type="scientific">Siminovitchia thermophila</name>
    <dbReference type="NCBI Taxonomy" id="1245522"/>
    <lineage>
        <taxon>Bacteria</taxon>
        <taxon>Bacillati</taxon>
        <taxon>Bacillota</taxon>
        <taxon>Bacilli</taxon>
        <taxon>Bacillales</taxon>
        <taxon>Bacillaceae</taxon>
        <taxon>Siminovitchia</taxon>
    </lineage>
</organism>
<dbReference type="Proteomes" id="UP000823485">
    <property type="component" value="Unassembled WGS sequence"/>
</dbReference>
<accession>A0ABS2RD91</accession>
<reference evidence="1 2" key="1">
    <citation type="submission" date="2021-01" db="EMBL/GenBank/DDBJ databases">
        <title>Genomic Encyclopedia of Type Strains, Phase IV (KMG-IV): sequencing the most valuable type-strain genomes for metagenomic binning, comparative biology and taxonomic classification.</title>
        <authorList>
            <person name="Goeker M."/>
        </authorList>
    </citation>
    <scope>NUCLEOTIDE SEQUENCE [LARGE SCALE GENOMIC DNA]</scope>
    <source>
        <strain evidence="1 2">DSM 105453</strain>
    </source>
</reference>
<protein>
    <submittedName>
        <fullName evidence="1">Uncharacterized protein</fullName>
    </submittedName>
</protein>
<sequence length="101" mass="11608">MGAVHADGKTFNGFSVTGKITKTATVWFTPSWRIKGSSYGMKNGKHVKQAYVRIKEGSYDSGRKWTKAARSKKDKREYRKSISKKNKPFATMKANYGWRYF</sequence>
<name>A0ABS2RD91_9BACI</name>
<dbReference type="EMBL" id="JAFBFH010000061">
    <property type="protein sequence ID" value="MBM7717627.1"/>
    <property type="molecule type" value="Genomic_DNA"/>
</dbReference>
<gene>
    <name evidence="1" type="ORF">JOC94_004658</name>
</gene>
<proteinExistence type="predicted"/>
<evidence type="ECO:0000313" key="2">
    <source>
        <dbReference type="Proteomes" id="UP000823485"/>
    </source>
</evidence>
<evidence type="ECO:0000313" key="1">
    <source>
        <dbReference type="EMBL" id="MBM7717627.1"/>
    </source>
</evidence>
<dbReference type="RefSeq" id="WP_205180372.1">
    <property type="nucleotide sequence ID" value="NZ_JAFBFH010000061.1"/>
</dbReference>
<comment type="caution">
    <text evidence="1">The sequence shown here is derived from an EMBL/GenBank/DDBJ whole genome shotgun (WGS) entry which is preliminary data.</text>
</comment>
<keyword evidence="2" id="KW-1185">Reference proteome</keyword>